<evidence type="ECO:0000256" key="1">
    <source>
        <dbReference type="SAM" id="MobiDB-lite"/>
    </source>
</evidence>
<evidence type="ECO:0000313" key="4">
    <source>
        <dbReference type="Proteomes" id="UP001234216"/>
    </source>
</evidence>
<sequence length="1044" mass="113621">MRAAQSHGLDTRRCVINMGEAARAPGRTDLTGRVGSKDAAAAGGRTSHGQTDTDTGLGWEAVFLDPLGQVVQQRWADAVLTVAFEELEPTSAFPVVPGRRWGPGLWWSATTGRHVACGSAAMRAQLMVLDRDPEVVGLAGRPVQVLWRTGRGQVRSWTPQLFARYRDGTALLADCPSRPEAGGQRALKAATVLQAACAQAGWTYRRFKPLEDILATNLKWLAGYRHPRNAGRLGLMPAVLEAFTRPRPLIEGAETVGDPIEVLPVVFHALWHGQLTTPLDVPLQERALVSPAISRAQHPPSPSGSLASSTAAEGAGGAARASGRGGRAVSGRHTGRPVLAVGAHVRFRESTWQVVAVAGQLIHLAGESADESVLAGHLFADASFCIVGGERPQAVTQWGLFETAPEDARRRALAWQRHIREVESGLPDGPGTGVPRAAYDPDRFTLAQREQAKAAELTASGFGTISRTTVQRMRLAYRKQGLWGLVDHRTTRRPSPARRADTRVIAAIEEALRRQRGRSKGTVKGLMPLVAQILADRHGNGTVPLPSQATFYRLVHQLADPTEHPHRPTRTGGNSPAGRRAFTPTVALRPGEQVQVDTTRLDVMAVFDDTTTGRPELTIAVDVATRAILAAVLRPGPTQAVDAALLLAEMAVPHPARPTWPDALRLAHSPLPQLKRLLSLDERLHGAAARPVVVPETIVVDRGKIYLSAAFTAACETLGISVQPTPPHAPAAKGIVERTFHTINQLLCQHLPGYTGSDVTRRGADAETEARFSVAQLQDLLDEWLIHYHHRPHEGLRHPTLPKKALTPNQMWAALIAVTGHVPLPLTCNDYLELLPVRWQAITARGIRLDHRTYDHDCLAPYRGQPSPLASRGGKWEIHTNPHDARQIYLRLPDGHLTEIPWIHRDHIHAPFNNATWQHIKTTTTRRSGDRDTHEADLADALDQLMRRAHTHTATPGEQRLITRTAPLKTPPTTTGTPPARAPQPEQADGPRRLTDGRHNDGRHDPPDDTEQAHGEDEPGDDADAPVPYTGLGLYDPAQEALNW</sequence>
<dbReference type="Proteomes" id="UP001234216">
    <property type="component" value="Unassembled WGS sequence"/>
</dbReference>
<feature type="domain" description="Integrase catalytic" evidence="2">
    <location>
        <begin position="586"/>
        <end position="816"/>
    </location>
</feature>
<dbReference type="GO" id="GO:0003676">
    <property type="term" value="F:nucleic acid binding"/>
    <property type="evidence" value="ECO:0007669"/>
    <property type="project" value="InterPro"/>
</dbReference>
<feature type="compositionally biased region" description="Low complexity" evidence="1">
    <location>
        <begin position="303"/>
        <end position="322"/>
    </location>
</feature>
<dbReference type="InterPro" id="IPR012337">
    <property type="entry name" value="RNaseH-like_sf"/>
</dbReference>
<feature type="region of interest" description="Disordered" evidence="1">
    <location>
        <begin position="293"/>
        <end position="333"/>
    </location>
</feature>
<dbReference type="GO" id="GO:0015074">
    <property type="term" value="P:DNA integration"/>
    <property type="evidence" value="ECO:0007669"/>
    <property type="project" value="InterPro"/>
</dbReference>
<dbReference type="EMBL" id="JAUSZV010000002">
    <property type="protein sequence ID" value="MDQ0904390.1"/>
    <property type="molecule type" value="Genomic_DNA"/>
</dbReference>
<protein>
    <submittedName>
        <fullName evidence="3">Transposase InsO family protein</fullName>
    </submittedName>
</protein>
<evidence type="ECO:0000259" key="2">
    <source>
        <dbReference type="PROSITE" id="PS50994"/>
    </source>
</evidence>
<dbReference type="AlphaFoldDB" id="A0AAW8F568"/>
<evidence type="ECO:0000313" key="3">
    <source>
        <dbReference type="EMBL" id="MDQ0904390.1"/>
    </source>
</evidence>
<dbReference type="PROSITE" id="PS50994">
    <property type="entry name" value="INTEGRASE"/>
    <property type="match status" value="1"/>
</dbReference>
<comment type="caution">
    <text evidence="3">The sequence shown here is derived from an EMBL/GenBank/DDBJ whole genome shotgun (WGS) entry which is preliminary data.</text>
</comment>
<organism evidence="3 4">
    <name type="scientific">Streptomyces canus</name>
    <dbReference type="NCBI Taxonomy" id="58343"/>
    <lineage>
        <taxon>Bacteria</taxon>
        <taxon>Bacillati</taxon>
        <taxon>Actinomycetota</taxon>
        <taxon>Actinomycetes</taxon>
        <taxon>Kitasatosporales</taxon>
        <taxon>Streptomycetaceae</taxon>
        <taxon>Streptomyces</taxon>
        <taxon>Streptomyces aurantiacus group</taxon>
    </lineage>
</organism>
<feature type="compositionally biased region" description="Low complexity" evidence="1">
    <location>
        <begin position="963"/>
        <end position="985"/>
    </location>
</feature>
<dbReference type="InterPro" id="IPR036397">
    <property type="entry name" value="RNaseH_sf"/>
</dbReference>
<feature type="compositionally biased region" description="Basic and acidic residues" evidence="1">
    <location>
        <begin position="989"/>
        <end position="1017"/>
    </location>
</feature>
<feature type="region of interest" description="Disordered" evidence="1">
    <location>
        <begin position="25"/>
        <end position="53"/>
    </location>
</feature>
<dbReference type="InterPro" id="IPR001584">
    <property type="entry name" value="Integrase_cat-core"/>
</dbReference>
<name>A0AAW8F568_9ACTN</name>
<gene>
    <name evidence="3" type="ORF">QFZ22_000375</name>
</gene>
<dbReference type="NCBIfam" id="NF033179">
    <property type="entry name" value="TnsA_like_Actin"/>
    <property type="match status" value="1"/>
</dbReference>
<dbReference type="SUPFAM" id="SSF53098">
    <property type="entry name" value="Ribonuclease H-like"/>
    <property type="match status" value="1"/>
</dbReference>
<proteinExistence type="predicted"/>
<dbReference type="InterPro" id="IPR048000">
    <property type="entry name" value="TnsA-like"/>
</dbReference>
<dbReference type="Gene3D" id="3.30.420.10">
    <property type="entry name" value="Ribonuclease H-like superfamily/Ribonuclease H"/>
    <property type="match status" value="1"/>
</dbReference>
<feature type="region of interest" description="Disordered" evidence="1">
    <location>
        <begin position="951"/>
        <end position="1044"/>
    </location>
</feature>
<accession>A0AAW8F568</accession>
<reference evidence="3" key="1">
    <citation type="submission" date="2023-07" db="EMBL/GenBank/DDBJ databases">
        <title>Comparative genomics of wheat-associated soil bacteria to identify genetic determinants of phenazine resistance.</title>
        <authorList>
            <person name="Mouncey N."/>
        </authorList>
    </citation>
    <scope>NUCLEOTIDE SEQUENCE</scope>
    <source>
        <strain evidence="3">V4I22</strain>
    </source>
</reference>